<dbReference type="Proteomes" id="UP001372338">
    <property type="component" value="Unassembled WGS sequence"/>
</dbReference>
<evidence type="ECO:0000313" key="2">
    <source>
        <dbReference type="EMBL" id="KAK7251034.1"/>
    </source>
</evidence>
<accession>A0AAN9HX30</accession>
<organism evidence="2 3">
    <name type="scientific">Crotalaria pallida</name>
    <name type="common">Smooth rattlebox</name>
    <name type="synonym">Crotalaria striata</name>
    <dbReference type="NCBI Taxonomy" id="3830"/>
    <lineage>
        <taxon>Eukaryota</taxon>
        <taxon>Viridiplantae</taxon>
        <taxon>Streptophyta</taxon>
        <taxon>Embryophyta</taxon>
        <taxon>Tracheophyta</taxon>
        <taxon>Spermatophyta</taxon>
        <taxon>Magnoliopsida</taxon>
        <taxon>eudicotyledons</taxon>
        <taxon>Gunneridae</taxon>
        <taxon>Pentapetalae</taxon>
        <taxon>rosids</taxon>
        <taxon>fabids</taxon>
        <taxon>Fabales</taxon>
        <taxon>Fabaceae</taxon>
        <taxon>Papilionoideae</taxon>
        <taxon>50 kb inversion clade</taxon>
        <taxon>genistoids sensu lato</taxon>
        <taxon>core genistoids</taxon>
        <taxon>Crotalarieae</taxon>
        <taxon>Crotalaria</taxon>
    </lineage>
</organism>
<protein>
    <submittedName>
        <fullName evidence="2">Uncharacterized protein</fullName>
    </submittedName>
</protein>
<gene>
    <name evidence="2" type="ORF">RIF29_33899</name>
</gene>
<proteinExistence type="predicted"/>
<feature type="compositionally biased region" description="Polar residues" evidence="1">
    <location>
        <begin position="14"/>
        <end position="25"/>
    </location>
</feature>
<dbReference type="EMBL" id="JAYWIO010000007">
    <property type="protein sequence ID" value="KAK7251034.1"/>
    <property type="molecule type" value="Genomic_DNA"/>
</dbReference>
<keyword evidence="3" id="KW-1185">Reference proteome</keyword>
<dbReference type="AlphaFoldDB" id="A0AAN9HX30"/>
<sequence length="128" mass="14528">MAKKRGRPPKFPNPNVNSNNETQKQGLDLLELDEEDMADIDGLSPKQADKLLKNLDLIRAKLKGKTSRVMPENLSEKMTDDNQCVLNKEEDNIRIASNPNFSKPPFVWDSFDITKLRNAGDKSNFVNQ</sequence>
<evidence type="ECO:0000313" key="3">
    <source>
        <dbReference type="Proteomes" id="UP001372338"/>
    </source>
</evidence>
<comment type="caution">
    <text evidence="2">The sequence shown here is derived from an EMBL/GenBank/DDBJ whole genome shotgun (WGS) entry which is preliminary data.</text>
</comment>
<evidence type="ECO:0000256" key="1">
    <source>
        <dbReference type="SAM" id="MobiDB-lite"/>
    </source>
</evidence>
<feature type="region of interest" description="Disordered" evidence="1">
    <location>
        <begin position="1"/>
        <end position="26"/>
    </location>
</feature>
<name>A0AAN9HX30_CROPI</name>
<reference evidence="2 3" key="1">
    <citation type="submission" date="2024-01" db="EMBL/GenBank/DDBJ databases">
        <title>The genomes of 5 underutilized Papilionoideae crops provide insights into root nodulation and disease resistanc.</title>
        <authorList>
            <person name="Yuan L."/>
        </authorList>
    </citation>
    <scope>NUCLEOTIDE SEQUENCE [LARGE SCALE GENOMIC DNA]</scope>
    <source>
        <strain evidence="2">ZHUSHIDOU_FW_LH</strain>
        <tissue evidence="2">Leaf</tissue>
    </source>
</reference>